<evidence type="ECO:0000313" key="3">
    <source>
        <dbReference type="Proteomes" id="UP000672032"/>
    </source>
</evidence>
<keyword evidence="3" id="KW-1185">Reference proteome</keyword>
<sequence>MASQDGHNNSGRDTSTPASKTVEETSEPKILAKSKEGSFTKFLNETDMVDLIVGPEKAVF</sequence>
<proteinExistence type="predicted"/>
<protein>
    <submittedName>
        <fullName evidence="2">Uncharacterized protein</fullName>
    </submittedName>
</protein>
<evidence type="ECO:0000256" key="1">
    <source>
        <dbReference type="SAM" id="MobiDB-lite"/>
    </source>
</evidence>
<evidence type="ECO:0000313" key="2">
    <source>
        <dbReference type="EMBL" id="QSZ31404.1"/>
    </source>
</evidence>
<dbReference type="AlphaFoldDB" id="A0A8A3P588"/>
<dbReference type="EMBL" id="CP063406">
    <property type="protein sequence ID" value="QSZ31404.1"/>
    <property type="molecule type" value="Genomic_DNA"/>
</dbReference>
<reference evidence="2" key="1">
    <citation type="submission" date="2020-10" db="EMBL/GenBank/DDBJ databases">
        <title>Genome Sequence of Monilinia vaccinii-corymbosi Sheds Light on Mummy Berry Disease Infection of Blueberry and Mating Type.</title>
        <authorList>
            <person name="Yow A.G."/>
            <person name="Zhang Y."/>
            <person name="Bansal K."/>
            <person name="Eacker S.M."/>
            <person name="Sullivan S."/>
            <person name="Liachko I."/>
            <person name="Cubeta M.A."/>
            <person name="Rollins J.A."/>
            <person name="Ashrafi H."/>
        </authorList>
    </citation>
    <scope>NUCLEOTIDE SEQUENCE</scope>
    <source>
        <strain evidence="2">RL-1</strain>
    </source>
</reference>
<accession>A0A8A3P588</accession>
<dbReference type="Proteomes" id="UP000672032">
    <property type="component" value="Chromosome 2"/>
</dbReference>
<gene>
    <name evidence="2" type="ORF">DSL72_000969</name>
</gene>
<organism evidence="2 3">
    <name type="scientific">Monilinia vaccinii-corymbosi</name>
    <dbReference type="NCBI Taxonomy" id="61207"/>
    <lineage>
        <taxon>Eukaryota</taxon>
        <taxon>Fungi</taxon>
        <taxon>Dikarya</taxon>
        <taxon>Ascomycota</taxon>
        <taxon>Pezizomycotina</taxon>
        <taxon>Leotiomycetes</taxon>
        <taxon>Helotiales</taxon>
        <taxon>Sclerotiniaceae</taxon>
        <taxon>Monilinia</taxon>
    </lineage>
</organism>
<name>A0A8A3P588_9HELO</name>
<feature type="compositionally biased region" description="Polar residues" evidence="1">
    <location>
        <begin position="1"/>
        <end position="19"/>
    </location>
</feature>
<feature type="region of interest" description="Disordered" evidence="1">
    <location>
        <begin position="1"/>
        <end position="32"/>
    </location>
</feature>